<dbReference type="InterPro" id="IPR050189">
    <property type="entry name" value="MFS_Efflux_Transporters"/>
</dbReference>
<feature type="transmembrane region" description="Helical" evidence="6">
    <location>
        <begin position="47"/>
        <end position="69"/>
    </location>
</feature>
<evidence type="ECO:0000259" key="7">
    <source>
        <dbReference type="PROSITE" id="PS50850"/>
    </source>
</evidence>
<evidence type="ECO:0000256" key="3">
    <source>
        <dbReference type="ARBA" id="ARBA00022692"/>
    </source>
</evidence>
<evidence type="ECO:0000256" key="6">
    <source>
        <dbReference type="SAM" id="Phobius"/>
    </source>
</evidence>
<feature type="transmembrane region" description="Helical" evidence="6">
    <location>
        <begin position="301"/>
        <end position="322"/>
    </location>
</feature>
<dbReference type="SUPFAM" id="SSF103473">
    <property type="entry name" value="MFS general substrate transporter"/>
    <property type="match status" value="1"/>
</dbReference>
<comment type="caution">
    <text evidence="8">The sequence shown here is derived from an EMBL/GenBank/DDBJ whole genome shotgun (WGS) entry which is preliminary data.</text>
</comment>
<dbReference type="Proteomes" id="UP000613011">
    <property type="component" value="Unassembled WGS sequence"/>
</dbReference>
<evidence type="ECO:0000313" key="9">
    <source>
        <dbReference type="Proteomes" id="UP000613011"/>
    </source>
</evidence>
<dbReference type="RefSeq" id="WP_201682391.1">
    <property type="nucleotide sequence ID" value="NZ_JAEQNA010000001.1"/>
</dbReference>
<gene>
    <name evidence="8" type="ORF">JI739_03225</name>
</gene>
<dbReference type="InterPro" id="IPR020846">
    <property type="entry name" value="MFS_dom"/>
</dbReference>
<keyword evidence="3 6" id="KW-0812">Transmembrane</keyword>
<dbReference type="InterPro" id="IPR011701">
    <property type="entry name" value="MFS"/>
</dbReference>
<dbReference type="GO" id="GO:0005886">
    <property type="term" value="C:plasma membrane"/>
    <property type="evidence" value="ECO:0007669"/>
    <property type="project" value="UniProtKB-SubCell"/>
</dbReference>
<feature type="transmembrane region" description="Helical" evidence="6">
    <location>
        <begin position="76"/>
        <end position="94"/>
    </location>
</feature>
<dbReference type="PROSITE" id="PS50850">
    <property type="entry name" value="MFS"/>
    <property type="match status" value="1"/>
</dbReference>
<keyword evidence="9" id="KW-1185">Reference proteome</keyword>
<feature type="transmembrane region" description="Helical" evidence="6">
    <location>
        <begin position="135"/>
        <end position="154"/>
    </location>
</feature>
<feature type="domain" description="Major facilitator superfamily (MFS) profile" evidence="7">
    <location>
        <begin position="11"/>
        <end position="397"/>
    </location>
</feature>
<evidence type="ECO:0000256" key="4">
    <source>
        <dbReference type="ARBA" id="ARBA00022989"/>
    </source>
</evidence>
<feature type="transmembrane region" description="Helical" evidence="6">
    <location>
        <begin position="278"/>
        <end position="295"/>
    </location>
</feature>
<dbReference type="Pfam" id="PF07690">
    <property type="entry name" value="MFS_1"/>
    <property type="match status" value="1"/>
</dbReference>
<evidence type="ECO:0000256" key="5">
    <source>
        <dbReference type="ARBA" id="ARBA00023136"/>
    </source>
</evidence>
<sequence length="405" mass="42204">MQATSTTDWRSTVLLTLAGVVSAAHLAKLASVLPFVQGTFQLSYFELGVVVSTFNVIGAIGALMFGVAVDAMGHRRAVLAGLGLLLAGDLLGLASSTSLAFVLSRVIEGCGFVAVSTAAPSLITRLSAQRDRHRAIGIWSVYMALGSSLMLLAAGPVLNAFGWRTIWAIMGVVAASLMLGIRLWVPGVTVPPKAFLGWFGHLRASLWHPGLWLLAVTFACYTAMWFSVLTWLPMVTMHTAGIGVLGSAWLVALVIAVNIPGNVLGARLLQKGWPSGRLMLVGSSVMLLALGGIFGNSLGLGGKYLLCLVFSMVGGMLVPSFFSAAPDYASTPAHVGLVTGLLVQGSNVGQVIAPLLIGREFSSNEVFVAAAARPMYFFGAAAVACSLLLVLLSRSAVHAGSHAAR</sequence>
<proteinExistence type="predicted"/>
<comment type="subcellular location">
    <subcellularLocation>
        <location evidence="1">Cell membrane</location>
        <topology evidence="1">Multi-pass membrane protein</topology>
    </subcellularLocation>
</comment>
<feature type="transmembrane region" description="Helical" evidence="6">
    <location>
        <begin position="240"/>
        <end position="266"/>
    </location>
</feature>
<keyword evidence="5 6" id="KW-0472">Membrane</keyword>
<reference evidence="8" key="1">
    <citation type="submission" date="2021-01" db="EMBL/GenBank/DDBJ databases">
        <title>Ramlibacter sp. strain AW1 16S ribosomal RNA gene Genome sequencing and assembly.</title>
        <authorList>
            <person name="Kang M."/>
        </authorList>
    </citation>
    <scope>NUCLEOTIDE SEQUENCE</scope>
    <source>
        <strain evidence="8">AW1</strain>
    </source>
</reference>
<dbReference type="PANTHER" id="PTHR43124:SF3">
    <property type="entry name" value="CHLORAMPHENICOL EFFLUX PUMP RV0191"/>
    <property type="match status" value="1"/>
</dbReference>
<evidence type="ECO:0000256" key="1">
    <source>
        <dbReference type="ARBA" id="ARBA00004651"/>
    </source>
</evidence>
<dbReference type="PANTHER" id="PTHR43124">
    <property type="entry name" value="PURINE EFFLUX PUMP PBUE"/>
    <property type="match status" value="1"/>
</dbReference>
<dbReference type="Gene3D" id="1.20.1250.20">
    <property type="entry name" value="MFS general substrate transporter like domains"/>
    <property type="match status" value="1"/>
</dbReference>
<organism evidence="8 9">
    <name type="scientific">Ramlibacter aurantiacus</name>
    <dbReference type="NCBI Taxonomy" id="2801330"/>
    <lineage>
        <taxon>Bacteria</taxon>
        <taxon>Pseudomonadati</taxon>
        <taxon>Pseudomonadota</taxon>
        <taxon>Betaproteobacteria</taxon>
        <taxon>Burkholderiales</taxon>
        <taxon>Comamonadaceae</taxon>
        <taxon>Ramlibacter</taxon>
    </lineage>
</organism>
<evidence type="ECO:0000256" key="2">
    <source>
        <dbReference type="ARBA" id="ARBA00022475"/>
    </source>
</evidence>
<name>A0A936ZEA4_9BURK</name>
<protein>
    <submittedName>
        <fullName evidence="8">MFS transporter</fullName>
    </submittedName>
</protein>
<dbReference type="EMBL" id="JAEQNA010000001">
    <property type="protein sequence ID" value="MBL0419352.1"/>
    <property type="molecule type" value="Genomic_DNA"/>
</dbReference>
<accession>A0A936ZEA4</accession>
<feature type="transmembrane region" description="Helical" evidence="6">
    <location>
        <begin position="206"/>
        <end position="228"/>
    </location>
</feature>
<evidence type="ECO:0000313" key="8">
    <source>
        <dbReference type="EMBL" id="MBL0419352.1"/>
    </source>
</evidence>
<dbReference type="InterPro" id="IPR036259">
    <property type="entry name" value="MFS_trans_sf"/>
</dbReference>
<dbReference type="GO" id="GO:0022857">
    <property type="term" value="F:transmembrane transporter activity"/>
    <property type="evidence" value="ECO:0007669"/>
    <property type="project" value="InterPro"/>
</dbReference>
<keyword evidence="4 6" id="KW-1133">Transmembrane helix</keyword>
<feature type="transmembrane region" description="Helical" evidence="6">
    <location>
        <begin position="166"/>
        <end position="185"/>
    </location>
</feature>
<keyword evidence="2" id="KW-1003">Cell membrane</keyword>
<dbReference type="AlphaFoldDB" id="A0A936ZEA4"/>
<feature type="transmembrane region" description="Helical" evidence="6">
    <location>
        <begin position="377"/>
        <end position="397"/>
    </location>
</feature>